<dbReference type="HOGENOM" id="CLU_3287617_0_0_9"/>
<proteinExistence type="predicted"/>
<dbReference type="RefSeq" id="WP_004610471.1">
    <property type="nucleotide sequence ID" value="NZ_CAXSSC010000034.1"/>
</dbReference>
<name>B1C428_9FIRM</name>
<dbReference type="GeneID" id="94017083"/>
<comment type="caution">
    <text evidence="1">The sequence shown here is derived from an EMBL/GenBank/DDBJ whole genome shotgun (WGS) entry which is preliminary data.</text>
</comment>
<organism evidence="1 2">
    <name type="scientific">Thomasclavelia spiroformis DSM 1552</name>
    <dbReference type="NCBI Taxonomy" id="428126"/>
    <lineage>
        <taxon>Bacteria</taxon>
        <taxon>Bacillati</taxon>
        <taxon>Bacillota</taxon>
        <taxon>Erysipelotrichia</taxon>
        <taxon>Erysipelotrichales</taxon>
        <taxon>Coprobacillaceae</taxon>
        <taxon>Thomasclavelia</taxon>
    </lineage>
</organism>
<dbReference type="STRING" id="428126.CLOSPI_01996"/>
<reference evidence="1" key="1">
    <citation type="submission" date="2008-02" db="EMBL/GenBank/DDBJ databases">
        <authorList>
            <person name="Fulton L."/>
            <person name="Clifton S."/>
            <person name="Fulton B."/>
            <person name="Xu J."/>
            <person name="Minx P."/>
            <person name="Pepin K.H."/>
            <person name="Johnson M."/>
            <person name="Thiruvilangam P."/>
            <person name="Bhonagiri V."/>
            <person name="Nash W.E."/>
            <person name="Mardis E.R."/>
            <person name="Wilson R.K."/>
        </authorList>
    </citation>
    <scope>NUCLEOTIDE SEQUENCE [LARGE SCALE GENOMIC DNA]</scope>
    <source>
        <strain evidence="1">DSM 1552</strain>
    </source>
</reference>
<accession>B1C428</accession>
<evidence type="ECO:0000313" key="1">
    <source>
        <dbReference type="EMBL" id="EDS74412.1"/>
    </source>
</evidence>
<protein>
    <submittedName>
        <fullName evidence="1">Uncharacterized protein</fullName>
    </submittedName>
</protein>
<keyword evidence="2" id="KW-1185">Reference proteome</keyword>
<dbReference type="Proteomes" id="UP000004910">
    <property type="component" value="Unassembled WGS sequence"/>
</dbReference>
<gene>
    <name evidence="1" type="ORF">CLOSPI_01996</name>
</gene>
<sequence>MLKKWGINKVEIKLFDNMHHDILHEQNYYDVYRFIEGKII</sequence>
<dbReference type="EMBL" id="ABIK02000014">
    <property type="protein sequence ID" value="EDS74412.1"/>
    <property type="molecule type" value="Genomic_DNA"/>
</dbReference>
<dbReference type="AlphaFoldDB" id="B1C428"/>
<reference evidence="1" key="2">
    <citation type="submission" date="2014-06" db="EMBL/GenBank/DDBJ databases">
        <title>Draft genome sequence of Clostridium spiroforme (DSM 1552).</title>
        <authorList>
            <person name="Sudarsanam P."/>
            <person name="Ley R."/>
            <person name="Guruge J."/>
            <person name="Turnbaugh P.J."/>
            <person name="Mahowald M."/>
            <person name="Liep D."/>
            <person name="Gordon J."/>
        </authorList>
    </citation>
    <scope>NUCLEOTIDE SEQUENCE</scope>
    <source>
        <strain evidence="1">DSM 1552</strain>
    </source>
</reference>
<evidence type="ECO:0000313" key="2">
    <source>
        <dbReference type="Proteomes" id="UP000004910"/>
    </source>
</evidence>